<dbReference type="PROSITE" id="PS50262">
    <property type="entry name" value="G_PROTEIN_RECEP_F1_2"/>
    <property type="match status" value="1"/>
</dbReference>
<evidence type="ECO:0000256" key="8">
    <source>
        <dbReference type="SAM" id="Phobius"/>
    </source>
</evidence>
<evidence type="ECO:0000256" key="2">
    <source>
        <dbReference type="ARBA" id="ARBA00022692"/>
    </source>
</evidence>
<protein>
    <recommendedName>
        <fullName evidence="9">G-protein coupled receptors family 1 profile domain-containing protein</fullName>
    </recommendedName>
</protein>
<evidence type="ECO:0000259" key="9">
    <source>
        <dbReference type="PROSITE" id="PS50262"/>
    </source>
</evidence>
<feature type="transmembrane region" description="Helical" evidence="8">
    <location>
        <begin position="6"/>
        <end position="21"/>
    </location>
</feature>
<keyword evidence="11" id="KW-1185">Reference proteome</keyword>
<dbReference type="GO" id="GO:0004930">
    <property type="term" value="F:G protein-coupled receptor activity"/>
    <property type="evidence" value="ECO:0007669"/>
    <property type="project" value="UniProtKB-KW"/>
</dbReference>
<evidence type="ECO:0000256" key="3">
    <source>
        <dbReference type="ARBA" id="ARBA00022989"/>
    </source>
</evidence>
<feature type="transmembrane region" description="Helical" evidence="8">
    <location>
        <begin position="69"/>
        <end position="88"/>
    </location>
</feature>
<dbReference type="PANTHER" id="PTHR45695">
    <property type="entry name" value="LEUCOKININ RECEPTOR-RELATED"/>
    <property type="match status" value="1"/>
</dbReference>
<feature type="domain" description="G-protein coupled receptors family 1 profile" evidence="9">
    <location>
        <begin position="12"/>
        <end position="183"/>
    </location>
</feature>
<sequence length="183" mass="20755">MFILLVVFSVVGNTLVMYIILRSRGMRTVTNYFLFNLSAGDLLTIFQILPNVHFALTQNWIFGLTLCKLSQFFTAFNIAISVFTFIGITTDRYVAIMYPLRPRSGPKVTIFFIFLIWISAFVVGSPGLVAAELFNQKIANFTETQNETGMKHRQEILNNSELGLQVSVKLHCSFKLSPELLEL</sequence>
<evidence type="ECO:0000256" key="6">
    <source>
        <dbReference type="ARBA" id="ARBA00023170"/>
    </source>
</evidence>
<keyword evidence="4" id="KW-0297">G-protein coupled receptor</keyword>
<dbReference type="PANTHER" id="PTHR45695:SF9">
    <property type="entry name" value="LEUCOKININ RECEPTOR"/>
    <property type="match status" value="1"/>
</dbReference>
<dbReference type="EMBL" id="QNGE01000622">
    <property type="protein sequence ID" value="KAA3679820.1"/>
    <property type="molecule type" value="Genomic_DNA"/>
</dbReference>
<keyword evidence="5 8" id="KW-0472">Membrane</keyword>
<evidence type="ECO:0000313" key="10">
    <source>
        <dbReference type="EMBL" id="KAA3679820.1"/>
    </source>
</evidence>
<comment type="subcellular location">
    <subcellularLocation>
        <location evidence="1">Membrane</location>
        <topology evidence="1">Multi-pass membrane protein</topology>
    </subcellularLocation>
</comment>
<keyword evidence="7" id="KW-0807">Transducer</keyword>
<reference evidence="10 11" key="1">
    <citation type="journal article" date="2019" name="Gigascience">
        <title>Whole-genome sequence of the oriental lung fluke Paragonimus westermani.</title>
        <authorList>
            <person name="Oey H."/>
            <person name="Zakrzewski M."/>
            <person name="Narain K."/>
            <person name="Devi K.R."/>
            <person name="Agatsuma T."/>
            <person name="Nawaratna S."/>
            <person name="Gobert G.N."/>
            <person name="Jones M.K."/>
            <person name="Ragan M.A."/>
            <person name="McManus D.P."/>
            <person name="Krause L."/>
        </authorList>
    </citation>
    <scope>NUCLEOTIDE SEQUENCE [LARGE SCALE GENOMIC DNA]</scope>
    <source>
        <strain evidence="10 11">IND2009</strain>
    </source>
</reference>
<name>A0A5J4NXB0_9TREM</name>
<keyword evidence="2 8" id="KW-0812">Transmembrane</keyword>
<evidence type="ECO:0000256" key="7">
    <source>
        <dbReference type="ARBA" id="ARBA00023224"/>
    </source>
</evidence>
<evidence type="ECO:0000256" key="1">
    <source>
        <dbReference type="ARBA" id="ARBA00004141"/>
    </source>
</evidence>
<dbReference type="Pfam" id="PF00001">
    <property type="entry name" value="7tm_1"/>
    <property type="match status" value="1"/>
</dbReference>
<proteinExistence type="predicted"/>
<dbReference type="Proteomes" id="UP000324629">
    <property type="component" value="Unassembled WGS sequence"/>
</dbReference>
<feature type="transmembrane region" description="Helical" evidence="8">
    <location>
        <begin position="33"/>
        <end position="49"/>
    </location>
</feature>
<gene>
    <name evidence="10" type="ORF">DEA37_0004412</name>
</gene>
<dbReference type="GO" id="GO:0005886">
    <property type="term" value="C:plasma membrane"/>
    <property type="evidence" value="ECO:0007669"/>
    <property type="project" value="TreeGrafter"/>
</dbReference>
<dbReference type="Gene3D" id="1.20.1070.10">
    <property type="entry name" value="Rhodopsin 7-helix transmembrane proteins"/>
    <property type="match status" value="1"/>
</dbReference>
<dbReference type="SUPFAM" id="SSF81321">
    <property type="entry name" value="Family A G protein-coupled receptor-like"/>
    <property type="match status" value="1"/>
</dbReference>
<keyword evidence="3 8" id="KW-1133">Transmembrane helix</keyword>
<dbReference type="InterPro" id="IPR017452">
    <property type="entry name" value="GPCR_Rhodpsn_7TM"/>
</dbReference>
<comment type="caution">
    <text evidence="10">The sequence shown here is derived from an EMBL/GenBank/DDBJ whole genome shotgun (WGS) entry which is preliminary data.</text>
</comment>
<evidence type="ECO:0000256" key="5">
    <source>
        <dbReference type="ARBA" id="ARBA00023136"/>
    </source>
</evidence>
<dbReference type="AlphaFoldDB" id="A0A5J4NXB0"/>
<feature type="transmembrane region" description="Helical" evidence="8">
    <location>
        <begin position="108"/>
        <end position="129"/>
    </location>
</feature>
<accession>A0A5J4NXB0</accession>
<evidence type="ECO:0000313" key="11">
    <source>
        <dbReference type="Proteomes" id="UP000324629"/>
    </source>
</evidence>
<keyword evidence="6" id="KW-0675">Receptor</keyword>
<dbReference type="InterPro" id="IPR000276">
    <property type="entry name" value="GPCR_Rhodpsn"/>
</dbReference>
<dbReference type="PRINTS" id="PR00237">
    <property type="entry name" value="GPCRRHODOPSN"/>
</dbReference>
<evidence type="ECO:0000256" key="4">
    <source>
        <dbReference type="ARBA" id="ARBA00023040"/>
    </source>
</evidence>
<organism evidence="10 11">
    <name type="scientific">Paragonimus westermani</name>
    <dbReference type="NCBI Taxonomy" id="34504"/>
    <lineage>
        <taxon>Eukaryota</taxon>
        <taxon>Metazoa</taxon>
        <taxon>Spiralia</taxon>
        <taxon>Lophotrochozoa</taxon>
        <taxon>Platyhelminthes</taxon>
        <taxon>Trematoda</taxon>
        <taxon>Digenea</taxon>
        <taxon>Plagiorchiida</taxon>
        <taxon>Troglotremata</taxon>
        <taxon>Troglotrematidae</taxon>
        <taxon>Paragonimus</taxon>
    </lineage>
</organism>